<name>A0ABD1XUQ4_9MARC</name>
<organism evidence="2 3">
    <name type="scientific">Riccia fluitans</name>
    <dbReference type="NCBI Taxonomy" id="41844"/>
    <lineage>
        <taxon>Eukaryota</taxon>
        <taxon>Viridiplantae</taxon>
        <taxon>Streptophyta</taxon>
        <taxon>Embryophyta</taxon>
        <taxon>Marchantiophyta</taxon>
        <taxon>Marchantiopsida</taxon>
        <taxon>Marchantiidae</taxon>
        <taxon>Marchantiales</taxon>
        <taxon>Ricciaceae</taxon>
        <taxon>Riccia</taxon>
    </lineage>
</organism>
<keyword evidence="1" id="KW-0732">Signal</keyword>
<dbReference type="Proteomes" id="UP001605036">
    <property type="component" value="Unassembled WGS sequence"/>
</dbReference>
<evidence type="ECO:0000256" key="1">
    <source>
        <dbReference type="SAM" id="SignalP"/>
    </source>
</evidence>
<protein>
    <submittedName>
        <fullName evidence="2">Uncharacterized protein</fullName>
    </submittedName>
</protein>
<proteinExistence type="predicted"/>
<keyword evidence="3" id="KW-1185">Reference proteome</keyword>
<feature type="chain" id="PRO_5044815811" evidence="1">
    <location>
        <begin position="27"/>
        <end position="112"/>
    </location>
</feature>
<evidence type="ECO:0000313" key="2">
    <source>
        <dbReference type="EMBL" id="KAL2612535.1"/>
    </source>
</evidence>
<dbReference type="AlphaFoldDB" id="A0ABD1XUQ4"/>
<reference evidence="2 3" key="1">
    <citation type="submission" date="2024-09" db="EMBL/GenBank/DDBJ databases">
        <title>Chromosome-scale assembly of Riccia fluitans.</title>
        <authorList>
            <person name="Paukszto L."/>
            <person name="Sawicki J."/>
            <person name="Karawczyk K."/>
            <person name="Piernik-Szablinska J."/>
            <person name="Szczecinska M."/>
            <person name="Mazdziarz M."/>
        </authorList>
    </citation>
    <scope>NUCLEOTIDE SEQUENCE [LARGE SCALE GENOMIC DNA]</scope>
    <source>
        <strain evidence="2">Rf_01</strain>
        <tissue evidence="2">Aerial parts of the thallus</tissue>
    </source>
</reference>
<dbReference type="EMBL" id="JBHFFA010000007">
    <property type="protein sequence ID" value="KAL2612535.1"/>
    <property type="molecule type" value="Genomic_DNA"/>
</dbReference>
<sequence length="112" mass="12771">MHNRGMKGDLVGGLVVFLLVFFSSQGREDGKLLDMCAKLVIRQALKWIERPSSSFTSTTLVLLALAQVDPEEPNLKPNWYAWVFDEISFCLNHTKEDRANIAKFWEGWQAVV</sequence>
<accession>A0ABD1XUQ4</accession>
<gene>
    <name evidence="2" type="ORF">R1flu_024227</name>
</gene>
<evidence type="ECO:0000313" key="3">
    <source>
        <dbReference type="Proteomes" id="UP001605036"/>
    </source>
</evidence>
<feature type="signal peptide" evidence="1">
    <location>
        <begin position="1"/>
        <end position="26"/>
    </location>
</feature>
<comment type="caution">
    <text evidence="2">The sequence shown here is derived from an EMBL/GenBank/DDBJ whole genome shotgun (WGS) entry which is preliminary data.</text>
</comment>